<dbReference type="SUPFAM" id="SSF51735">
    <property type="entry name" value="NAD(P)-binding Rossmann-fold domains"/>
    <property type="match status" value="1"/>
</dbReference>
<dbReference type="AlphaFoldDB" id="A0A0G3EIG0"/>
<reference evidence="3 4" key="2">
    <citation type="journal article" date="2016" name="ISME J.">
        <title>Characterization of the first cultured representative of Verrucomicrobia subdivision 5 indicates the proposal of a novel phylum.</title>
        <authorList>
            <person name="Spring S."/>
            <person name="Bunk B."/>
            <person name="Sproer C."/>
            <person name="Schumann P."/>
            <person name="Rohde M."/>
            <person name="Tindall B.J."/>
            <person name="Klenk H.P."/>
        </authorList>
    </citation>
    <scope>NUCLEOTIDE SEQUENCE [LARGE SCALE GENOMIC DNA]</scope>
    <source>
        <strain evidence="3 4">L21-Fru-AB</strain>
    </source>
</reference>
<dbReference type="NCBIfam" id="NF006132">
    <property type="entry name" value="PRK08277.1"/>
    <property type="match status" value="1"/>
</dbReference>
<dbReference type="InterPro" id="IPR002347">
    <property type="entry name" value="SDR_fam"/>
</dbReference>
<name>A0A0G3EIG0_9BACT</name>
<dbReference type="PATRIC" id="fig|1609981.3.peg.2072"/>
<dbReference type="RefSeq" id="WP_052882485.1">
    <property type="nucleotide sequence ID" value="NZ_CP010904.1"/>
</dbReference>
<dbReference type="PRINTS" id="PR00081">
    <property type="entry name" value="GDHRDH"/>
</dbReference>
<evidence type="ECO:0000256" key="2">
    <source>
        <dbReference type="ARBA" id="ARBA00023002"/>
    </source>
</evidence>
<dbReference type="PRINTS" id="PR00080">
    <property type="entry name" value="SDRFAMILY"/>
</dbReference>
<gene>
    <name evidence="3" type="ORF">L21SP4_01993</name>
</gene>
<dbReference type="InterPro" id="IPR020904">
    <property type="entry name" value="Sc_DH/Rdtase_CS"/>
</dbReference>
<evidence type="ECO:0000313" key="3">
    <source>
        <dbReference type="EMBL" id="AKJ65227.1"/>
    </source>
</evidence>
<keyword evidence="2 3" id="KW-0560">Oxidoreductase</keyword>
<evidence type="ECO:0000256" key="1">
    <source>
        <dbReference type="ARBA" id="ARBA00006484"/>
    </source>
</evidence>
<organism evidence="3 4">
    <name type="scientific">Kiritimatiella glycovorans</name>
    <dbReference type="NCBI Taxonomy" id="1307763"/>
    <lineage>
        <taxon>Bacteria</taxon>
        <taxon>Pseudomonadati</taxon>
        <taxon>Kiritimatiellota</taxon>
        <taxon>Kiritimatiellia</taxon>
        <taxon>Kiritimatiellales</taxon>
        <taxon>Kiritimatiellaceae</taxon>
        <taxon>Kiritimatiella</taxon>
    </lineage>
</organism>
<dbReference type="GO" id="GO:0005975">
    <property type="term" value="P:carbohydrate metabolic process"/>
    <property type="evidence" value="ECO:0007669"/>
    <property type="project" value="UniProtKB-ARBA"/>
</dbReference>
<reference evidence="4" key="1">
    <citation type="submission" date="2015-02" db="EMBL/GenBank/DDBJ databases">
        <title>Description and complete genome sequence of the first cultured representative of the subdivision 5 of the Verrucomicrobia phylum.</title>
        <authorList>
            <person name="Spring S."/>
            <person name="Bunk B."/>
            <person name="Sproer C."/>
            <person name="Klenk H.-P."/>
        </authorList>
    </citation>
    <scope>NUCLEOTIDE SEQUENCE [LARGE SCALE GENOMIC DNA]</scope>
    <source>
        <strain evidence="4">L21-Fru-AB</strain>
    </source>
</reference>
<dbReference type="FunFam" id="3.40.50.720:FF:000240">
    <property type="entry name" value="SDR family oxidoreductase"/>
    <property type="match status" value="1"/>
</dbReference>
<dbReference type="Proteomes" id="UP000035268">
    <property type="component" value="Chromosome"/>
</dbReference>
<dbReference type="EMBL" id="CP010904">
    <property type="protein sequence ID" value="AKJ65227.1"/>
    <property type="molecule type" value="Genomic_DNA"/>
</dbReference>
<evidence type="ECO:0000313" key="4">
    <source>
        <dbReference type="Proteomes" id="UP000035268"/>
    </source>
</evidence>
<dbReference type="Pfam" id="PF13561">
    <property type="entry name" value="adh_short_C2"/>
    <property type="match status" value="1"/>
</dbReference>
<comment type="similarity">
    <text evidence="1">Belongs to the short-chain dehydrogenases/reductases (SDR) family.</text>
</comment>
<dbReference type="PANTHER" id="PTHR42760">
    <property type="entry name" value="SHORT-CHAIN DEHYDROGENASES/REDUCTASES FAMILY MEMBER"/>
    <property type="match status" value="1"/>
</dbReference>
<dbReference type="Gene3D" id="3.40.50.720">
    <property type="entry name" value="NAD(P)-binding Rossmann-like Domain"/>
    <property type="match status" value="1"/>
</dbReference>
<accession>A0A0G3EIG0</accession>
<dbReference type="EC" id="1.-.-.-" evidence="3"/>
<dbReference type="OrthoDB" id="9803333at2"/>
<dbReference type="InterPro" id="IPR036291">
    <property type="entry name" value="NAD(P)-bd_dom_sf"/>
</dbReference>
<dbReference type="PANTHER" id="PTHR42760:SF115">
    <property type="entry name" value="3-OXOACYL-[ACYL-CARRIER-PROTEIN] REDUCTASE FABG"/>
    <property type="match status" value="1"/>
</dbReference>
<protein>
    <submittedName>
        <fullName evidence="3">Putative oxidoreductase</fullName>
        <ecNumber evidence="3">1.-.-.-</ecNumber>
    </submittedName>
</protein>
<dbReference type="STRING" id="1307763.L21SP4_01993"/>
<dbReference type="KEGG" id="vbl:L21SP4_01993"/>
<dbReference type="PROSITE" id="PS00061">
    <property type="entry name" value="ADH_SHORT"/>
    <property type="match status" value="1"/>
</dbReference>
<dbReference type="GO" id="GO:0016616">
    <property type="term" value="F:oxidoreductase activity, acting on the CH-OH group of donors, NAD or NADP as acceptor"/>
    <property type="evidence" value="ECO:0007669"/>
    <property type="project" value="UniProtKB-ARBA"/>
</dbReference>
<keyword evidence="4" id="KW-1185">Reference proteome</keyword>
<sequence length="275" mass="28765">MSYLDQFFGLSGKVAVITGGGGVLAYEIGSGLSQAGVKIVFLDINEEAAQAAATRINEKGGDAIGLKTNVLDLDALKVTRDEVLAKYGKVDILLNAAGGNMPGATISPEQTVFDLNISDLDKVTSLNFNGTVLPSMVFGEVMAKQQSGNIINFSSMAAMQSITRVLGYSTAKAAVSNFTAWMAMEMAMKFGGTVRVNAIAPGFFIGNQNRALLTNPDGSYTDRGNKVINKTPMGRFGEARELVGAIMFLASDSAASFVTGIVLPIDGGFSTFSGV</sequence>
<proteinExistence type="inferred from homology"/>